<proteinExistence type="predicted"/>
<dbReference type="AlphaFoldDB" id="A0AAU9CAZ1"/>
<name>A0AAU9CAZ1_9BACT</name>
<dbReference type="Proteomes" id="UP001348817">
    <property type="component" value="Chromosome"/>
</dbReference>
<reference evidence="2 3" key="1">
    <citation type="submission" date="2021-12" db="EMBL/GenBank/DDBJ databases">
        <title>Genome sequencing of bacteria with rrn-lacking chromosome and rrn-plasmid.</title>
        <authorList>
            <person name="Anda M."/>
            <person name="Iwasaki W."/>
        </authorList>
    </citation>
    <scope>NUCLEOTIDE SEQUENCE [LARGE SCALE GENOMIC DNA]</scope>
    <source>
        <strain evidence="2 3">DSM 100852</strain>
    </source>
</reference>
<dbReference type="KEGG" id="fax:FUAX_17680"/>
<sequence length="696" mass="80565">MKKIFSILIPLLFFGLHHCYSKNGIKPGSIKTITRNTDNQTVVFAEQEFRKYWKKMTGNDLKASGKNSNGIRVSLTLSSDFPGLKWDGYNITVNKKGISISAKEARGVLFGVYAFLEKQGCSFFYPDPDLEVIPEIKNQKISHVNFTENPRIEWRGMALYGVRDDQIKITGRVIDWMAKQRYNYALLSQDRPAPGAGLAQEVFFKGKTEEILLPELIKRDFLINMGEHNTHCYLDKDKLFKEHPDWFAEINGKRTKGQICYGNDKAMNYYSEQLIKWLKDKPWVDFIGTWPLDGGGYCQCIKCKKKRVIADAISLLAENIRKTNRNVTVEFLSYKPATFELPNRQIPKNFAVLYCPDLGNKPDLEKDWTKATENAQGVYQFEYYMADHWRARGNVWLRPEFAVQSADYLAENNFRGTVSLYLPIQTWWRGSFNYFFFGKALWEKDLSVNRKLTEHCEKHYGKYAKEVLAIYNELLYEVQEGGYFAVDDKNTEEVVRKSKRIVQRSEELLDKIYALRKNIKNKTIGGKIEKLWNYVEGTKLFFSYIAFRTPKDKIRLLNFAEEHEKAEDGASVQRQYLNWRLQWIPKIKPQYQKQSVGTQTLPSAHSNTLTFDATGKIDSNGSWNIFLLSKDKEPISVSKIELVEDGRVVISETPNKSQVAIKISKFFDMGKYEIRLTANGKKGQKVECFVLKNPAQ</sequence>
<evidence type="ECO:0000256" key="1">
    <source>
        <dbReference type="ARBA" id="ARBA00022801"/>
    </source>
</evidence>
<dbReference type="EMBL" id="AP025314">
    <property type="protein sequence ID" value="BDD09336.1"/>
    <property type="molecule type" value="Genomic_DNA"/>
</dbReference>
<evidence type="ECO:0000313" key="3">
    <source>
        <dbReference type="Proteomes" id="UP001348817"/>
    </source>
</evidence>
<dbReference type="InterPro" id="IPR029018">
    <property type="entry name" value="Hex-like_dom2"/>
</dbReference>
<dbReference type="Gene3D" id="3.30.379.10">
    <property type="entry name" value="Chitobiase/beta-hexosaminidase domain 2-like"/>
    <property type="match status" value="1"/>
</dbReference>
<keyword evidence="3" id="KW-1185">Reference proteome</keyword>
<accession>A0AAU9CAZ1</accession>
<dbReference type="RefSeq" id="WP_338394546.1">
    <property type="nucleotide sequence ID" value="NZ_AP025314.1"/>
</dbReference>
<gene>
    <name evidence="2" type="ORF">FUAX_17680</name>
</gene>
<dbReference type="PANTHER" id="PTHR47406">
    <property type="entry name" value="COAGULATION FACTOR 5/8 TYPE, C-TERMINAL"/>
    <property type="match status" value="1"/>
</dbReference>
<dbReference type="GO" id="GO:0016798">
    <property type="term" value="F:hydrolase activity, acting on glycosyl bonds"/>
    <property type="evidence" value="ECO:0007669"/>
    <property type="project" value="UniProtKB-KW"/>
</dbReference>
<protein>
    <recommendedName>
        <fullName evidence="4">DUF4838 domain-containing protein</fullName>
    </recommendedName>
</protein>
<organism evidence="2 3">
    <name type="scientific">Fulvitalea axinellae</name>
    <dbReference type="NCBI Taxonomy" id="1182444"/>
    <lineage>
        <taxon>Bacteria</taxon>
        <taxon>Pseudomonadati</taxon>
        <taxon>Bacteroidota</taxon>
        <taxon>Cytophagia</taxon>
        <taxon>Cytophagales</taxon>
        <taxon>Persicobacteraceae</taxon>
        <taxon>Fulvitalea</taxon>
    </lineage>
</organism>
<dbReference type="InterPro" id="IPR032287">
    <property type="entry name" value="DUF4838"/>
</dbReference>
<dbReference type="Pfam" id="PF16126">
    <property type="entry name" value="DUF4838"/>
    <property type="match status" value="1"/>
</dbReference>
<dbReference type="GO" id="GO:0005975">
    <property type="term" value="P:carbohydrate metabolic process"/>
    <property type="evidence" value="ECO:0007669"/>
    <property type="project" value="UniProtKB-ARBA"/>
</dbReference>
<dbReference type="SUPFAM" id="SSF55545">
    <property type="entry name" value="beta-N-acetylhexosaminidase-like domain"/>
    <property type="match status" value="1"/>
</dbReference>
<evidence type="ECO:0000313" key="2">
    <source>
        <dbReference type="EMBL" id="BDD09336.1"/>
    </source>
</evidence>
<dbReference type="PANTHER" id="PTHR47406:SF2">
    <property type="entry name" value="ALPHA GLUCURONIDASE N-TERMINAL DOMAIN-CONTAINING PROTEIN"/>
    <property type="match status" value="1"/>
</dbReference>
<keyword evidence="1" id="KW-0378">Hydrolase</keyword>
<evidence type="ECO:0008006" key="4">
    <source>
        <dbReference type="Google" id="ProtNLM"/>
    </source>
</evidence>